<keyword evidence="2" id="KW-1185">Reference proteome</keyword>
<accession>A0AAV4F227</accession>
<protein>
    <recommendedName>
        <fullName evidence="3">C2H2-type domain-containing protein</fullName>
    </recommendedName>
</protein>
<evidence type="ECO:0000313" key="2">
    <source>
        <dbReference type="Proteomes" id="UP000762676"/>
    </source>
</evidence>
<name>A0AAV4F227_9GAST</name>
<evidence type="ECO:0008006" key="3">
    <source>
        <dbReference type="Google" id="ProtNLM"/>
    </source>
</evidence>
<dbReference type="Proteomes" id="UP000762676">
    <property type="component" value="Unassembled WGS sequence"/>
</dbReference>
<proteinExistence type="predicted"/>
<dbReference type="PANTHER" id="PTHR47027:SF20">
    <property type="entry name" value="REVERSE TRANSCRIPTASE-LIKE PROTEIN WITH RNA-DIRECTED DNA POLYMERASE DOMAIN"/>
    <property type="match status" value="1"/>
</dbReference>
<organism evidence="1 2">
    <name type="scientific">Elysia marginata</name>
    <dbReference type="NCBI Taxonomy" id="1093978"/>
    <lineage>
        <taxon>Eukaryota</taxon>
        <taxon>Metazoa</taxon>
        <taxon>Spiralia</taxon>
        <taxon>Lophotrochozoa</taxon>
        <taxon>Mollusca</taxon>
        <taxon>Gastropoda</taxon>
        <taxon>Heterobranchia</taxon>
        <taxon>Euthyneura</taxon>
        <taxon>Panpulmonata</taxon>
        <taxon>Sacoglossa</taxon>
        <taxon>Placobranchoidea</taxon>
        <taxon>Plakobranchidae</taxon>
        <taxon>Elysia</taxon>
    </lineage>
</organism>
<dbReference type="AlphaFoldDB" id="A0AAV4F227"/>
<gene>
    <name evidence="1" type="ORF">ElyMa_005581100</name>
</gene>
<comment type="caution">
    <text evidence="1">The sequence shown here is derived from an EMBL/GenBank/DDBJ whole genome shotgun (WGS) entry which is preliminary data.</text>
</comment>
<reference evidence="1 2" key="1">
    <citation type="journal article" date="2021" name="Elife">
        <title>Chloroplast acquisition without the gene transfer in kleptoplastic sea slugs, Plakobranchus ocellatus.</title>
        <authorList>
            <person name="Maeda T."/>
            <person name="Takahashi S."/>
            <person name="Yoshida T."/>
            <person name="Shimamura S."/>
            <person name="Takaki Y."/>
            <person name="Nagai Y."/>
            <person name="Toyoda A."/>
            <person name="Suzuki Y."/>
            <person name="Arimoto A."/>
            <person name="Ishii H."/>
            <person name="Satoh N."/>
            <person name="Nishiyama T."/>
            <person name="Hasebe M."/>
            <person name="Maruyama T."/>
            <person name="Minagawa J."/>
            <person name="Obokata J."/>
            <person name="Shigenobu S."/>
        </authorList>
    </citation>
    <scope>NUCLEOTIDE SEQUENCE [LARGE SCALE GENOMIC DNA]</scope>
</reference>
<evidence type="ECO:0000313" key="1">
    <source>
        <dbReference type="EMBL" id="GFR67393.1"/>
    </source>
</evidence>
<dbReference type="EMBL" id="BMAT01011146">
    <property type="protein sequence ID" value="GFR67393.1"/>
    <property type="molecule type" value="Genomic_DNA"/>
</dbReference>
<sequence>MRGCSAAGEADWTGGGLLDSTPHILLSDGELEGLTVAGSLSQGCRVAGGLTGTGVIPVTVGELIKDLKSEIKKDERNKLLSHLVSKYLDCPTKIPAKRVLSSFFQSLDEESQDYVQSEICSQLETVLDSARSFQIESARHNVGTVAALMENFKLGEKCLSDVAIPVIKYLSRVGHKFYQEVHGDVPPVLLNEVMHHCHVTIQTLNLVLQKRVVGESDLLAKFVDQTKLLQTMWDLDTDILTNELFLLDCRCCCAMNAILILQLALPSQEVVYQIPRIIFPSSTDDSAMPACLWWLKETRLCLLDMEKLSILSCLAVAFGYIAMSSVVDTYAGLGSIISCDAKIDKEIDNRLSKASSSFGRLYKRVWKNKNLRATTKTRVYRAVVVTTLLYGSESWVLYRSHTRLLERFHQRCLRIILDVHWTDYVSNVAILEQAGLPSIEAMIVKSRLRWVGHVHRMDDHRLPKIVMYSELSSGYRERGAPRKRYKDSLKRTLSACDIDVQGWSDLATDRSAWRCIIQEATTKFEEERITAANNKRLRRDNPTQTPTPHPCRHCSRICRARIGLISHERACRQRHGQPP</sequence>
<dbReference type="PANTHER" id="PTHR47027">
    <property type="entry name" value="REVERSE TRANSCRIPTASE DOMAIN-CONTAINING PROTEIN"/>
    <property type="match status" value="1"/>
</dbReference>